<dbReference type="InterPro" id="IPR036465">
    <property type="entry name" value="vWFA_dom_sf"/>
</dbReference>
<sequence>MGENYLFKYNVDMVFCIDATASMRPVINTVKNNALNFYHDVTAAMERKGKHINEMRIRVIAFRDYLADGDSAMMTTDFFRLPEQSKDFERCVKSIHAKGGGDTPEDGLEALGYAIKSKWTPGGDKRRNIIVVWTDAPTHKLGYGKKSPCYPSGMAESFGELTSWWGDEQCPGQISDSSKRLVLFAPYEEEWSVVTENWNNVIHYPSTAGNGLEDLDYKEIIDAIGNSI</sequence>
<keyword evidence="6" id="KW-1185">Reference proteome</keyword>
<dbReference type="Gene3D" id="3.40.50.410">
    <property type="entry name" value="von Willebrand factor, type A domain"/>
    <property type="match status" value="1"/>
</dbReference>
<keyword evidence="3" id="KW-0732">Signal</keyword>
<gene>
    <name evidence="5" type="ORF">ABID24_000993</name>
</gene>
<evidence type="ECO:0000313" key="6">
    <source>
        <dbReference type="Proteomes" id="UP001549106"/>
    </source>
</evidence>
<accession>A0ABV2LZY8</accession>
<dbReference type="Proteomes" id="UP001549106">
    <property type="component" value="Unassembled WGS sequence"/>
</dbReference>
<dbReference type="RefSeq" id="WP_022067655.1">
    <property type="nucleotide sequence ID" value="NZ_BAABXN010000001.1"/>
</dbReference>
<dbReference type="PANTHER" id="PTHR47763">
    <property type="entry name" value="ALPHA-PROTEIN KINASE VWKA"/>
    <property type="match status" value="1"/>
</dbReference>
<dbReference type="Pfam" id="PF25106">
    <property type="entry name" value="VWA_4"/>
    <property type="match status" value="1"/>
</dbReference>
<evidence type="ECO:0000259" key="4">
    <source>
        <dbReference type="Pfam" id="PF25106"/>
    </source>
</evidence>
<name>A0ABV2LZY8_9FIRM</name>
<reference evidence="5 6" key="1">
    <citation type="submission" date="2024-06" db="EMBL/GenBank/DDBJ databases">
        <title>Genomic Encyclopedia of Type Strains, Phase IV (KMG-IV): sequencing the most valuable type-strain genomes for metagenomic binning, comparative biology and taxonomic classification.</title>
        <authorList>
            <person name="Goeker M."/>
        </authorList>
    </citation>
    <scope>NUCLEOTIDE SEQUENCE [LARGE SCALE GENOMIC DNA]</scope>
    <source>
        <strain evidence="5 6">DSM 29492</strain>
    </source>
</reference>
<protein>
    <recommendedName>
        <fullName evidence="4">Hemicentin-1-like von Willebrand factor A domain-containing protein</fullName>
    </recommendedName>
</protein>
<evidence type="ECO:0000256" key="2">
    <source>
        <dbReference type="ARBA" id="ARBA00022525"/>
    </source>
</evidence>
<dbReference type="InterPro" id="IPR056861">
    <property type="entry name" value="HMCN1-like_VWA"/>
</dbReference>
<comment type="caution">
    <text evidence="5">The sequence shown here is derived from an EMBL/GenBank/DDBJ whole genome shotgun (WGS) entry which is preliminary data.</text>
</comment>
<evidence type="ECO:0000313" key="5">
    <source>
        <dbReference type="EMBL" id="MET3749759.1"/>
    </source>
</evidence>
<dbReference type="CDD" id="cd00198">
    <property type="entry name" value="vWFA"/>
    <property type="match status" value="1"/>
</dbReference>
<comment type="subcellular location">
    <subcellularLocation>
        <location evidence="1">Secreted</location>
    </subcellularLocation>
</comment>
<evidence type="ECO:0000256" key="3">
    <source>
        <dbReference type="ARBA" id="ARBA00022729"/>
    </source>
</evidence>
<keyword evidence="2" id="KW-0964">Secreted</keyword>
<dbReference type="InterPro" id="IPR052969">
    <property type="entry name" value="Thr-specific_kinase-like"/>
</dbReference>
<organism evidence="5 6">
    <name type="scientific">Blautia caecimuris</name>
    <dbReference type="NCBI Taxonomy" id="1796615"/>
    <lineage>
        <taxon>Bacteria</taxon>
        <taxon>Bacillati</taxon>
        <taxon>Bacillota</taxon>
        <taxon>Clostridia</taxon>
        <taxon>Lachnospirales</taxon>
        <taxon>Lachnospiraceae</taxon>
        <taxon>Blautia</taxon>
    </lineage>
</organism>
<dbReference type="EMBL" id="JBEPMJ010000005">
    <property type="protein sequence ID" value="MET3749759.1"/>
    <property type="molecule type" value="Genomic_DNA"/>
</dbReference>
<proteinExistence type="predicted"/>
<dbReference type="SUPFAM" id="SSF53300">
    <property type="entry name" value="vWA-like"/>
    <property type="match status" value="1"/>
</dbReference>
<evidence type="ECO:0000256" key="1">
    <source>
        <dbReference type="ARBA" id="ARBA00004613"/>
    </source>
</evidence>
<feature type="domain" description="Hemicentin-1-like von Willebrand factor A" evidence="4">
    <location>
        <begin position="13"/>
        <end position="138"/>
    </location>
</feature>